<keyword evidence="4" id="KW-1185">Reference proteome</keyword>
<comment type="caution">
    <text evidence="3">The sequence shown here is derived from an EMBL/GenBank/DDBJ whole genome shotgun (WGS) entry which is preliminary data.</text>
</comment>
<feature type="signal peptide" evidence="2">
    <location>
        <begin position="1"/>
        <end position="24"/>
    </location>
</feature>
<reference evidence="4" key="1">
    <citation type="journal article" date="2019" name="Int. J. Syst. Evol. Microbiol.">
        <title>The Global Catalogue of Microorganisms (GCM) 10K type strain sequencing project: providing services to taxonomists for standard genome sequencing and annotation.</title>
        <authorList>
            <consortium name="The Broad Institute Genomics Platform"/>
            <consortium name="The Broad Institute Genome Sequencing Center for Infectious Disease"/>
            <person name="Wu L."/>
            <person name="Ma J."/>
        </authorList>
    </citation>
    <scope>NUCLEOTIDE SEQUENCE [LARGE SCALE GENOMIC DNA]</scope>
    <source>
        <strain evidence="4">KACC 11407</strain>
    </source>
</reference>
<evidence type="ECO:0000256" key="2">
    <source>
        <dbReference type="SAM" id="SignalP"/>
    </source>
</evidence>
<gene>
    <name evidence="3" type="ORF">ACFPN1_13695</name>
</gene>
<evidence type="ECO:0000313" key="4">
    <source>
        <dbReference type="Proteomes" id="UP001596036"/>
    </source>
</evidence>
<evidence type="ECO:0000313" key="3">
    <source>
        <dbReference type="EMBL" id="MFC5571114.1"/>
    </source>
</evidence>
<accession>A0ABW0SQW8</accession>
<dbReference type="EMBL" id="JBHSNM010000005">
    <property type="protein sequence ID" value="MFC5571114.1"/>
    <property type="molecule type" value="Genomic_DNA"/>
</dbReference>
<dbReference type="RefSeq" id="WP_386755682.1">
    <property type="nucleotide sequence ID" value="NZ_JBHSNM010000005.1"/>
</dbReference>
<organism evidence="3 4">
    <name type="scientific">Lysobacter yangpyeongensis</name>
    <dbReference type="NCBI Taxonomy" id="346182"/>
    <lineage>
        <taxon>Bacteria</taxon>
        <taxon>Pseudomonadati</taxon>
        <taxon>Pseudomonadota</taxon>
        <taxon>Gammaproteobacteria</taxon>
        <taxon>Lysobacterales</taxon>
        <taxon>Lysobacteraceae</taxon>
        <taxon>Lysobacter</taxon>
    </lineage>
</organism>
<keyword evidence="2" id="KW-0732">Signal</keyword>
<name>A0ABW0SQW8_9GAMM</name>
<feature type="region of interest" description="Disordered" evidence="1">
    <location>
        <begin position="48"/>
        <end position="76"/>
    </location>
</feature>
<protein>
    <submittedName>
        <fullName evidence="3">Uncharacterized protein</fullName>
    </submittedName>
</protein>
<proteinExistence type="predicted"/>
<dbReference type="Proteomes" id="UP001596036">
    <property type="component" value="Unassembled WGS sequence"/>
</dbReference>
<feature type="compositionally biased region" description="Low complexity" evidence="1">
    <location>
        <begin position="48"/>
        <end position="57"/>
    </location>
</feature>
<feature type="chain" id="PRO_5046557215" evidence="2">
    <location>
        <begin position="25"/>
        <end position="298"/>
    </location>
</feature>
<sequence>MRFDTHSPFPALLLTLALARCTQASTTPTLATSADVAAPPVATDMATAAAPRQAPAIARDEPACPPGSEPAADTSAEPGHLCYGALPTYFAQTVIWLTQRNASSEGKEPWPTQDVTFKVIPGLGRRMDLMVGRELGIRSFEGSDPATTVYLVADMCADPYAPGCRYGMGLKAYRVTGAGAPMDVTAQLLPEKPALSPAQRTHYDDLGGGPLWLDMSKLGLAPTMRWIMEFDPDRPIPSDDPRDAGGVAHFGFLVWNGQSFELKERVARSQWPCARVPDNKTACPYEFPQHDRFVINGR</sequence>
<evidence type="ECO:0000256" key="1">
    <source>
        <dbReference type="SAM" id="MobiDB-lite"/>
    </source>
</evidence>